<organism evidence="1 2">
    <name type="scientific">Genlisea aurea</name>
    <dbReference type="NCBI Taxonomy" id="192259"/>
    <lineage>
        <taxon>Eukaryota</taxon>
        <taxon>Viridiplantae</taxon>
        <taxon>Streptophyta</taxon>
        <taxon>Embryophyta</taxon>
        <taxon>Tracheophyta</taxon>
        <taxon>Spermatophyta</taxon>
        <taxon>Magnoliopsida</taxon>
        <taxon>eudicotyledons</taxon>
        <taxon>Gunneridae</taxon>
        <taxon>Pentapetalae</taxon>
        <taxon>asterids</taxon>
        <taxon>lamiids</taxon>
        <taxon>Lamiales</taxon>
        <taxon>Lentibulariaceae</taxon>
        <taxon>Genlisea</taxon>
    </lineage>
</organism>
<protein>
    <submittedName>
        <fullName evidence="1">Uncharacterized protein</fullName>
    </submittedName>
</protein>
<reference evidence="1 2" key="1">
    <citation type="journal article" date="2013" name="BMC Genomics">
        <title>The miniature genome of a carnivorous plant Genlisea aurea contains a low number of genes and short non-coding sequences.</title>
        <authorList>
            <person name="Leushkin E.V."/>
            <person name="Sutormin R.A."/>
            <person name="Nabieva E.R."/>
            <person name="Penin A.A."/>
            <person name="Kondrashov A.S."/>
            <person name="Logacheva M.D."/>
        </authorList>
    </citation>
    <scope>NUCLEOTIDE SEQUENCE [LARGE SCALE GENOMIC DNA]</scope>
</reference>
<accession>S8CUQ7</accession>
<sequence>MKLVRRYRIADCHWCMELLVGGVRRGSRQRILRMLHHIVVGGRYGIHADELSSWKLLPYQGSEEDRIDPIASEFEMDSSGFLKLDRFNNSRCLGNNLQGIVSRAVAVVGNMDDDLFLS</sequence>
<gene>
    <name evidence="1" type="ORF">M569_06142</name>
</gene>
<evidence type="ECO:0000313" key="1">
    <source>
        <dbReference type="EMBL" id="EPS68626.1"/>
    </source>
</evidence>
<dbReference type="AlphaFoldDB" id="S8CUQ7"/>
<comment type="caution">
    <text evidence="1">The sequence shown here is derived from an EMBL/GenBank/DDBJ whole genome shotgun (WGS) entry which is preliminary data.</text>
</comment>
<dbReference type="EMBL" id="AUSU01002524">
    <property type="protein sequence ID" value="EPS68626.1"/>
    <property type="molecule type" value="Genomic_DNA"/>
</dbReference>
<evidence type="ECO:0000313" key="2">
    <source>
        <dbReference type="Proteomes" id="UP000015453"/>
    </source>
</evidence>
<keyword evidence="2" id="KW-1185">Reference proteome</keyword>
<proteinExistence type="predicted"/>
<name>S8CUQ7_9LAMI</name>
<dbReference type="Proteomes" id="UP000015453">
    <property type="component" value="Unassembled WGS sequence"/>
</dbReference>